<organism evidence="5 6">
    <name type="scientific">Methanoculleus receptaculi</name>
    <dbReference type="NCBI Taxonomy" id="394967"/>
    <lineage>
        <taxon>Archaea</taxon>
        <taxon>Methanobacteriati</taxon>
        <taxon>Methanobacteriota</taxon>
        <taxon>Stenosarchaea group</taxon>
        <taxon>Methanomicrobia</taxon>
        <taxon>Methanomicrobiales</taxon>
        <taxon>Methanomicrobiaceae</taxon>
        <taxon>Methanoculleus</taxon>
    </lineage>
</organism>
<proteinExistence type="predicted"/>
<keyword evidence="2" id="KW-0378">Hydrolase</keyword>
<evidence type="ECO:0000313" key="5">
    <source>
        <dbReference type="EMBL" id="WOX57129.1"/>
    </source>
</evidence>
<evidence type="ECO:0000313" key="6">
    <source>
        <dbReference type="Proteomes" id="UP001305652"/>
    </source>
</evidence>
<sequence>MKIVHLADTHLGLSAFSRVDPETGMNLREQLIYNNFLAAIDRIIAIRPDALVHAGDLFHQVKPKTRAYTTALDALSRLHEAGIPMLVVAGNHSMARTRYTASPFEVLERGGYRAADLYVAHNNRYRRVELGETVFHLIPNMIEPAGYRRAFEEIEFTGGGTNVLVTHGLATILSDRRLHTVAEHELDATILSDRFDYIALGHYHGQVQVAENAWYSGSLEYCNYGEIGDTKGGLLVNLATGDIEHIDLPHTPMLNLGRVNSDGLTAGEVVASILEAADARWEEIEGAICQVTLDGIRRETLRAIDQKALQDLRNRTLDLRLQALTVDDPYHVFHQDSLAGLDYVTEFEKFVERKHLAPADAEFVKKTGTDLLRSVIARHREGESAAE</sequence>
<keyword evidence="3" id="KW-0269">Exonuclease</keyword>
<protein>
    <submittedName>
        <fullName evidence="5">Metallophosphoesterase</fullName>
    </submittedName>
</protein>
<dbReference type="KEGG" id="mrc:R6Y96_07430"/>
<dbReference type="SUPFAM" id="SSF56300">
    <property type="entry name" value="Metallo-dependent phosphatases"/>
    <property type="match status" value="1"/>
</dbReference>
<dbReference type="PANTHER" id="PTHR30337">
    <property type="entry name" value="COMPONENT OF ATP-DEPENDENT DSDNA EXONUCLEASE"/>
    <property type="match status" value="1"/>
</dbReference>
<dbReference type="RefSeq" id="WP_318620635.1">
    <property type="nucleotide sequence ID" value="NZ_CP137642.1"/>
</dbReference>
<keyword evidence="1" id="KW-0540">Nuclease</keyword>
<dbReference type="InterPro" id="IPR029052">
    <property type="entry name" value="Metallo-depent_PP-like"/>
</dbReference>
<evidence type="ECO:0000256" key="2">
    <source>
        <dbReference type="ARBA" id="ARBA00022801"/>
    </source>
</evidence>
<dbReference type="Proteomes" id="UP001305652">
    <property type="component" value="Chromosome"/>
</dbReference>
<dbReference type="GO" id="GO:0004527">
    <property type="term" value="F:exonuclease activity"/>
    <property type="evidence" value="ECO:0007669"/>
    <property type="project" value="UniProtKB-KW"/>
</dbReference>
<gene>
    <name evidence="5" type="ORF">R6Y96_07430</name>
</gene>
<keyword evidence="6" id="KW-1185">Reference proteome</keyword>
<reference evidence="5 6" key="1">
    <citation type="submission" date="2023-10" db="EMBL/GenBank/DDBJ databases">
        <title>The complete genome sequence of Methanoculleus receptaculi DSM 18860.</title>
        <authorList>
            <person name="Lai S.-J."/>
            <person name="You Y.-T."/>
            <person name="Chen S.-C."/>
        </authorList>
    </citation>
    <scope>NUCLEOTIDE SEQUENCE [LARGE SCALE GENOMIC DNA]</scope>
    <source>
        <strain evidence="5 6">DSM 18860</strain>
    </source>
</reference>
<dbReference type="InterPro" id="IPR041796">
    <property type="entry name" value="Mre11_N"/>
</dbReference>
<dbReference type="InterPro" id="IPR004843">
    <property type="entry name" value="Calcineurin-like_PHP"/>
</dbReference>
<accession>A0AAX4FT88</accession>
<feature type="domain" description="Calcineurin-like phosphoesterase" evidence="4">
    <location>
        <begin position="1"/>
        <end position="205"/>
    </location>
</feature>
<name>A0AAX4FT88_9EURY</name>
<dbReference type="EMBL" id="CP137642">
    <property type="protein sequence ID" value="WOX57129.1"/>
    <property type="molecule type" value="Genomic_DNA"/>
</dbReference>
<dbReference type="GeneID" id="85732977"/>
<dbReference type="InterPro" id="IPR050535">
    <property type="entry name" value="DNA_Repair-Maintenance_Comp"/>
</dbReference>
<evidence type="ECO:0000259" key="4">
    <source>
        <dbReference type="Pfam" id="PF00149"/>
    </source>
</evidence>
<evidence type="ECO:0000256" key="1">
    <source>
        <dbReference type="ARBA" id="ARBA00022722"/>
    </source>
</evidence>
<dbReference type="CDD" id="cd00840">
    <property type="entry name" value="MPP_Mre11_N"/>
    <property type="match status" value="1"/>
</dbReference>
<dbReference type="Pfam" id="PF00149">
    <property type="entry name" value="Metallophos"/>
    <property type="match status" value="1"/>
</dbReference>
<evidence type="ECO:0000256" key="3">
    <source>
        <dbReference type="ARBA" id="ARBA00022839"/>
    </source>
</evidence>
<dbReference type="PANTHER" id="PTHR30337:SF0">
    <property type="entry name" value="NUCLEASE SBCCD SUBUNIT D"/>
    <property type="match status" value="1"/>
</dbReference>
<dbReference type="Gene3D" id="3.60.21.10">
    <property type="match status" value="1"/>
</dbReference>
<dbReference type="AlphaFoldDB" id="A0AAX4FT88"/>